<proteinExistence type="predicted"/>
<dbReference type="EMBL" id="CP006841">
    <property type="protein sequence ID" value="ALA68173.1"/>
    <property type="molecule type" value="Genomic_DNA"/>
</dbReference>
<dbReference type="Gene3D" id="1.10.357.10">
    <property type="entry name" value="Tetracycline Repressor, domain 2"/>
    <property type="match status" value="1"/>
</dbReference>
<organism evidence="1 2">
    <name type="scientific">Corynebacterium lactis RW2-5</name>
    <dbReference type="NCBI Taxonomy" id="1408189"/>
    <lineage>
        <taxon>Bacteria</taxon>
        <taxon>Bacillati</taxon>
        <taxon>Actinomycetota</taxon>
        <taxon>Actinomycetes</taxon>
        <taxon>Mycobacteriales</taxon>
        <taxon>Corynebacteriaceae</taxon>
        <taxon>Corynebacterium</taxon>
    </lineage>
</organism>
<evidence type="ECO:0000313" key="2">
    <source>
        <dbReference type="Proteomes" id="UP000058446"/>
    </source>
</evidence>
<dbReference type="OrthoDB" id="5181477at2"/>
<evidence type="ECO:0000313" key="1">
    <source>
        <dbReference type="EMBL" id="ALA68173.1"/>
    </source>
</evidence>
<dbReference type="KEGG" id="clw:CLAC_11370"/>
<keyword evidence="2" id="KW-1185">Reference proteome</keyword>
<dbReference type="AlphaFoldDB" id="A0A0K2H2I7"/>
<name>A0A0K2H2I7_9CORY</name>
<dbReference type="PATRIC" id="fig|1408189.4.peg.2296"/>
<reference evidence="1 2" key="1">
    <citation type="submission" date="2013-10" db="EMBL/GenBank/DDBJ databases">
        <title>Complete genome sequence of Corynebacterium lactis DSM 45799(T), isolated from raw cow milk.</title>
        <authorList>
            <person name="Ruckert C."/>
            <person name="Albersmeier A."/>
            <person name="Lipski A."/>
            <person name="Kalinowski J."/>
        </authorList>
    </citation>
    <scope>NUCLEOTIDE SEQUENCE [LARGE SCALE GENOMIC DNA]</scope>
    <source>
        <strain evidence="1 2">RW2-5</strain>
    </source>
</reference>
<dbReference type="Proteomes" id="UP000058446">
    <property type="component" value="Chromosome"/>
</dbReference>
<dbReference type="SUPFAM" id="SSF46689">
    <property type="entry name" value="Homeodomain-like"/>
    <property type="match status" value="1"/>
</dbReference>
<accession>A0A0K2H2I7</accession>
<sequence length="193" mass="21214">MGSGQRNFTSRQQALFDALMRDVLNEGFADFTVDAAARRYRCSKSTMYSLGANRDEILRGVIVEFFRGVARATEPVWVEDGVDLPCVEVLEGYFAAIARALEPASEKFMRDLLAEPVAQEVYSVNTAAAVKVVDGILSAGVEFGEFSIESVGFVSRLIQRSLQDIQSGVYLDVLPNARAYAAFGELVIRGLER</sequence>
<protein>
    <submittedName>
        <fullName evidence="1">Transcriptional regulator</fullName>
    </submittedName>
</protein>
<dbReference type="STRING" id="1408189.CLAC_11370"/>
<dbReference type="InterPro" id="IPR009057">
    <property type="entry name" value="Homeodomain-like_sf"/>
</dbReference>
<gene>
    <name evidence="1" type="ORF">CLAC_11370</name>
</gene>